<evidence type="ECO:0000313" key="1">
    <source>
        <dbReference type="EMBL" id="NWF44511.1"/>
    </source>
</evidence>
<proteinExistence type="predicted"/>
<keyword evidence="2" id="KW-1185">Reference proteome</keyword>
<accession>A0A7Y8GTE6</accession>
<name>A0A7Y8GTE6_9BURK</name>
<comment type="caution">
    <text evidence="1">The sequence shown here is derived from an EMBL/GenBank/DDBJ whole genome shotgun (WGS) entry which is preliminary data.</text>
</comment>
<dbReference type="AlphaFoldDB" id="A0A7Y8GTE6"/>
<dbReference type="Proteomes" id="UP000545507">
    <property type="component" value="Unassembled WGS sequence"/>
</dbReference>
<protein>
    <submittedName>
        <fullName evidence="1">Uncharacterized protein</fullName>
    </submittedName>
</protein>
<dbReference type="EMBL" id="VYGV01000006">
    <property type="protein sequence ID" value="NWF44511.1"/>
    <property type="molecule type" value="Genomic_DNA"/>
</dbReference>
<organism evidence="1 2">
    <name type="scientific">Hydrogenophaga aromaticivorans</name>
    <dbReference type="NCBI Taxonomy" id="2610898"/>
    <lineage>
        <taxon>Bacteria</taxon>
        <taxon>Pseudomonadati</taxon>
        <taxon>Pseudomonadota</taxon>
        <taxon>Betaproteobacteria</taxon>
        <taxon>Burkholderiales</taxon>
        <taxon>Comamonadaceae</taxon>
        <taxon>Hydrogenophaga</taxon>
    </lineage>
</organism>
<evidence type="ECO:0000313" key="2">
    <source>
        <dbReference type="Proteomes" id="UP000545507"/>
    </source>
</evidence>
<sequence>MRTLDEAGLLSLWERGQDRHPIDRALLLCAWARPDVAPERFAQLPLGVVNTGLLRMRAALFGARVEVQLDCEHCGEHLELALDINPLLADATAQDERADVELQGFRFRVPHSRDLAALAHETDAQTAALHLLERCCVVRPDGPTALADVLSEAEEQLEAADPLADLRLGVACETCGQTTQASLDAGSLVWDDVRHHARGLLGQVHSLAQAYGWTEGEVLALSPARRAAYLDLLRV</sequence>
<gene>
    <name evidence="1" type="ORF">F3K02_04485</name>
</gene>
<dbReference type="RefSeq" id="WP_177133767.1">
    <property type="nucleotide sequence ID" value="NZ_VYGV01000006.1"/>
</dbReference>
<reference evidence="1 2" key="1">
    <citation type="submission" date="2019-09" db="EMBL/GenBank/DDBJ databases">
        <title>Hydrogenophaga aromatica sp. nov., isolated from a para-xylene-degrading enrichment culture.</title>
        <authorList>
            <person name="Tancsics A."/>
            <person name="Banerjee S."/>
        </authorList>
    </citation>
    <scope>NUCLEOTIDE SEQUENCE [LARGE SCALE GENOMIC DNA]</scope>
    <source>
        <strain evidence="1 2">D2P1</strain>
    </source>
</reference>